<accession>A0A917C895</accession>
<dbReference type="EMBL" id="BMKR01000006">
    <property type="protein sequence ID" value="GGF72609.1"/>
    <property type="molecule type" value="Genomic_DNA"/>
</dbReference>
<keyword evidence="2" id="KW-1185">Reference proteome</keyword>
<gene>
    <name evidence="1" type="ORF">GCM10010912_17240</name>
</gene>
<comment type="caution">
    <text evidence="1">The sequence shown here is derived from an EMBL/GenBank/DDBJ whole genome shotgun (WGS) entry which is preliminary data.</text>
</comment>
<dbReference type="AlphaFoldDB" id="A0A917C895"/>
<evidence type="ECO:0000313" key="2">
    <source>
        <dbReference type="Proteomes" id="UP000637643"/>
    </source>
</evidence>
<protein>
    <submittedName>
        <fullName evidence="1">Uncharacterized protein</fullName>
    </submittedName>
</protein>
<evidence type="ECO:0000313" key="1">
    <source>
        <dbReference type="EMBL" id="GGF72609.1"/>
    </source>
</evidence>
<sequence length="55" mass="6357">MRFTPGEKIAIQLALEQRVFELERNVVDWEGEEVAEDCKDLLVEAKLALKKIREG</sequence>
<reference evidence="1" key="2">
    <citation type="submission" date="2020-09" db="EMBL/GenBank/DDBJ databases">
        <authorList>
            <person name="Sun Q."/>
            <person name="Zhou Y."/>
        </authorList>
    </citation>
    <scope>NUCLEOTIDE SEQUENCE</scope>
    <source>
        <strain evidence="1">CGMCC 1.16134</strain>
    </source>
</reference>
<organism evidence="1 2">
    <name type="scientific">Paenibacillus albidus</name>
    <dbReference type="NCBI Taxonomy" id="2041023"/>
    <lineage>
        <taxon>Bacteria</taxon>
        <taxon>Bacillati</taxon>
        <taxon>Bacillota</taxon>
        <taxon>Bacilli</taxon>
        <taxon>Bacillales</taxon>
        <taxon>Paenibacillaceae</taxon>
        <taxon>Paenibacillus</taxon>
    </lineage>
</organism>
<reference evidence="1" key="1">
    <citation type="journal article" date="2014" name="Int. J. Syst. Evol. Microbiol.">
        <title>Complete genome sequence of Corynebacterium casei LMG S-19264T (=DSM 44701T), isolated from a smear-ripened cheese.</title>
        <authorList>
            <consortium name="US DOE Joint Genome Institute (JGI-PGF)"/>
            <person name="Walter F."/>
            <person name="Albersmeier A."/>
            <person name="Kalinowski J."/>
            <person name="Ruckert C."/>
        </authorList>
    </citation>
    <scope>NUCLEOTIDE SEQUENCE</scope>
    <source>
        <strain evidence="1">CGMCC 1.16134</strain>
    </source>
</reference>
<proteinExistence type="predicted"/>
<name>A0A917C895_9BACL</name>
<dbReference type="Proteomes" id="UP000637643">
    <property type="component" value="Unassembled WGS sequence"/>
</dbReference>